<reference evidence="8 9" key="1">
    <citation type="submission" date="2013-04" db="EMBL/GenBank/DDBJ databases">
        <title>Oceanococcus atlanticus 22II-S10r2 Genome Sequencing.</title>
        <authorList>
            <person name="Lai Q."/>
            <person name="Li G."/>
            <person name="Shao Z."/>
        </authorList>
    </citation>
    <scope>NUCLEOTIDE SEQUENCE [LARGE SCALE GENOMIC DNA]</scope>
    <source>
        <strain evidence="8 9">22II-S10r2</strain>
    </source>
</reference>
<dbReference type="GO" id="GO:0006282">
    <property type="term" value="P:regulation of DNA repair"/>
    <property type="evidence" value="ECO:0007669"/>
    <property type="project" value="UniProtKB-UniRule"/>
</dbReference>
<evidence type="ECO:0000313" key="8">
    <source>
        <dbReference type="EMBL" id="ORE89274.1"/>
    </source>
</evidence>
<gene>
    <name evidence="5" type="primary">recX</name>
    <name evidence="8" type="ORF">ATO7_05325</name>
</gene>
<evidence type="ECO:0000256" key="5">
    <source>
        <dbReference type="HAMAP-Rule" id="MF_01114"/>
    </source>
</evidence>
<dbReference type="Pfam" id="PF21982">
    <property type="entry name" value="RecX_HTH1"/>
    <property type="match status" value="1"/>
</dbReference>
<comment type="similarity">
    <text evidence="2 5">Belongs to the RecX family.</text>
</comment>
<dbReference type="Gene3D" id="1.10.10.10">
    <property type="entry name" value="Winged helix-like DNA-binding domain superfamily/Winged helix DNA-binding domain"/>
    <property type="match status" value="2"/>
</dbReference>
<evidence type="ECO:0000313" key="9">
    <source>
        <dbReference type="Proteomes" id="UP000192342"/>
    </source>
</evidence>
<evidence type="ECO:0000256" key="3">
    <source>
        <dbReference type="ARBA" id="ARBA00018111"/>
    </source>
</evidence>
<dbReference type="RefSeq" id="WP_158523060.1">
    <property type="nucleotide sequence ID" value="NZ_AQQV01000001.1"/>
</dbReference>
<dbReference type="Proteomes" id="UP000192342">
    <property type="component" value="Unassembled WGS sequence"/>
</dbReference>
<name>A0A1Y1SHY8_9GAMM</name>
<dbReference type="PANTHER" id="PTHR33602:SF1">
    <property type="entry name" value="REGULATORY PROTEIN RECX FAMILY PROTEIN"/>
    <property type="match status" value="1"/>
</dbReference>
<dbReference type="HAMAP" id="MF_01114">
    <property type="entry name" value="RecX"/>
    <property type="match status" value="1"/>
</dbReference>
<accession>A0A1Y1SHY8</accession>
<evidence type="ECO:0000256" key="4">
    <source>
        <dbReference type="ARBA" id="ARBA00022490"/>
    </source>
</evidence>
<dbReference type="InterPro" id="IPR053926">
    <property type="entry name" value="RecX_HTH_1st"/>
</dbReference>
<keyword evidence="9" id="KW-1185">Reference proteome</keyword>
<dbReference type="InterPro" id="IPR053924">
    <property type="entry name" value="RecX_HTH_2nd"/>
</dbReference>
<feature type="domain" description="RecX first three-helical" evidence="7">
    <location>
        <begin position="15"/>
        <end position="54"/>
    </location>
</feature>
<comment type="caution">
    <text evidence="8">The sequence shown here is derived from an EMBL/GenBank/DDBJ whole genome shotgun (WGS) entry which is preliminary data.</text>
</comment>
<dbReference type="STRING" id="1317117.ATO7_05325"/>
<dbReference type="Pfam" id="PF02631">
    <property type="entry name" value="RecX_HTH2"/>
    <property type="match status" value="1"/>
</dbReference>
<dbReference type="AlphaFoldDB" id="A0A1Y1SHY8"/>
<dbReference type="OrthoDB" id="7066780at2"/>
<comment type="subcellular location">
    <subcellularLocation>
        <location evidence="1 5">Cytoplasm</location>
    </subcellularLocation>
</comment>
<organism evidence="8 9">
    <name type="scientific">Oceanococcus atlanticus</name>
    <dbReference type="NCBI Taxonomy" id="1317117"/>
    <lineage>
        <taxon>Bacteria</taxon>
        <taxon>Pseudomonadati</taxon>
        <taxon>Pseudomonadota</taxon>
        <taxon>Gammaproteobacteria</taxon>
        <taxon>Chromatiales</taxon>
        <taxon>Oceanococcaceae</taxon>
        <taxon>Oceanococcus</taxon>
    </lineage>
</organism>
<keyword evidence="4 5" id="KW-0963">Cytoplasm</keyword>
<evidence type="ECO:0000259" key="6">
    <source>
        <dbReference type="Pfam" id="PF02631"/>
    </source>
</evidence>
<proteinExistence type="inferred from homology"/>
<evidence type="ECO:0000259" key="7">
    <source>
        <dbReference type="Pfam" id="PF21982"/>
    </source>
</evidence>
<sequence length="155" mass="17327">MKRPKKPFEDTLAAALEAAASLLARREHGARELRQKLSRKGYSSDVLDEALETLQQRDWLNESRYAAFMARHRAGQARGPRWVSAELSAQGIEGEVCAAALNQDDIDWDEACLRAARRLPARDPEPRRRQKLYARGFDAEQIDAALAALAADELA</sequence>
<feature type="domain" description="RecX second three-helical" evidence="6">
    <location>
        <begin position="61"/>
        <end position="101"/>
    </location>
</feature>
<protein>
    <recommendedName>
        <fullName evidence="3 5">Regulatory protein RecX</fullName>
    </recommendedName>
</protein>
<evidence type="ECO:0000256" key="1">
    <source>
        <dbReference type="ARBA" id="ARBA00004496"/>
    </source>
</evidence>
<dbReference type="EMBL" id="AQQV01000001">
    <property type="protein sequence ID" value="ORE89274.1"/>
    <property type="molecule type" value="Genomic_DNA"/>
</dbReference>
<dbReference type="GO" id="GO:0005737">
    <property type="term" value="C:cytoplasm"/>
    <property type="evidence" value="ECO:0007669"/>
    <property type="project" value="UniProtKB-SubCell"/>
</dbReference>
<dbReference type="PANTHER" id="PTHR33602">
    <property type="entry name" value="REGULATORY PROTEIN RECX FAMILY PROTEIN"/>
    <property type="match status" value="1"/>
</dbReference>
<comment type="function">
    <text evidence="5">Modulates RecA activity.</text>
</comment>
<dbReference type="InterPro" id="IPR036388">
    <property type="entry name" value="WH-like_DNA-bd_sf"/>
</dbReference>
<evidence type="ECO:0000256" key="2">
    <source>
        <dbReference type="ARBA" id="ARBA00009695"/>
    </source>
</evidence>
<dbReference type="InterPro" id="IPR003783">
    <property type="entry name" value="Regulatory_RecX"/>
</dbReference>